<evidence type="ECO:0000313" key="3">
    <source>
        <dbReference type="Proteomes" id="UP000616346"/>
    </source>
</evidence>
<gene>
    <name evidence="2" type="ORF">H9626_12880</name>
</gene>
<reference evidence="2 3" key="1">
    <citation type="submission" date="2020-08" db="EMBL/GenBank/DDBJ databases">
        <title>A Genomic Blueprint of the Chicken Gut Microbiome.</title>
        <authorList>
            <person name="Gilroy R."/>
            <person name="Ravi A."/>
            <person name="Getino M."/>
            <person name="Pursley I."/>
            <person name="Horton D.L."/>
            <person name="Alikhan N.-F."/>
            <person name="Baker D."/>
            <person name="Gharbi K."/>
            <person name="Hall N."/>
            <person name="Watson M."/>
            <person name="Adriaenssens E.M."/>
            <person name="Foster-Nyarko E."/>
            <person name="Jarju S."/>
            <person name="Secka A."/>
            <person name="Antonio M."/>
            <person name="Oren A."/>
            <person name="Chaudhuri R."/>
            <person name="La Ragione R.M."/>
            <person name="Hildebrand F."/>
            <person name="Pallen M.J."/>
        </authorList>
    </citation>
    <scope>NUCLEOTIDE SEQUENCE [LARGE SCALE GENOMIC DNA]</scope>
    <source>
        <strain evidence="2 3">Sa1YUN3</strain>
    </source>
</reference>
<sequence length="242" mass="25738">MKKESLQKTKMLAAVLLLAAPVVAGAQEHVEADLGADLVSGYLWRGQDLGNVSIQPSVSVSYKGFSLGAWGSVGLDKDDTKEIDLTVGYAAGGFSVSVTDYWTDGGAGYFHYGARNTRHVFEAQVGYDLGFLAVNWYTNFAGNDGVTRSGARAYSSYFSVAAPFRWGGLEWSAEVGAVPWETDFYNATAGGRAGAGGFEVASVSLEAAKSLKITDSYSLPLFARVIWNPATEGAYFVFGVSL</sequence>
<organism evidence="2 3">
    <name type="scientific">Phocaeicola faecium</name>
    <dbReference type="NCBI Taxonomy" id="2762213"/>
    <lineage>
        <taxon>Bacteria</taxon>
        <taxon>Pseudomonadati</taxon>
        <taxon>Bacteroidota</taxon>
        <taxon>Bacteroidia</taxon>
        <taxon>Bacteroidales</taxon>
        <taxon>Bacteroidaceae</taxon>
        <taxon>Phocaeicola</taxon>
    </lineage>
</organism>
<name>A0ABR8VEL0_9BACT</name>
<comment type="caution">
    <text evidence="2">The sequence shown here is derived from an EMBL/GenBank/DDBJ whole genome shotgun (WGS) entry which is preliminary data.</text>
</comment>
<protein>
    <submittedName>
        <fullName evidence="2">Uncharacterized protein</fullName>
    </submittedName>
</protein>
<evidence type="ECO:0000256" key="1">
    <source>
        <dbReference type="SAM" id="SignalP"/>
    </source>
</evidence>
<feature type="signal peptide" evidence="1">
    <location>
        <begin position="1"/>
        <end position="26"/>
    </location>
</feature>
<dbReference type="EMBL" id="JACSPQ010000019">
    <property type="protein sequence ID" value="MBD8003097.1"/>
    <property type="molecule type" value="Genomic_DNA"/>
</dbReference>
<accession>A0ABR8VEL0</accession>
<dbReference type="Proteomes" id="UP000616346">
    <property type="component" value="Unassembled WGS sequence"/>
</dbReference>
<keyword evidence="1" id="KW-0732">Signal</keyword>
<proteinExistence type="predicted"/>
<feature type="chain" id="PRO_5046032632" evidence="1">
    <location>
        <begin position="27"/>
        <end position="242"/>
    </location>
</feature>
<keyword evidence="3" id="KW-1185">Reference proteome</keyword>
<evidence type="ECO:0000313" key="2">
    <source>
        <dbReference type="EMBL" id="MBD8003097.1"/>
    </source>
</evidence>